<sequence length="132" mass="14659">MQRKPACPKPLSTNTSPTKPPSSRPVSCERWNRSKPASRPGVARNLSRDPDLARRFYETGPRRTKANLARVLEHAAAADQVNVTDPNEAAEHLFGLWQGFSNFQPSLVGSPEQLRAQLTQRVSRAIDVFLLA</sequence>
<dbReference type="OrthoDB" id="5292901at2"/>
<evidence type="ECO:0000256" key="1">
    <source>
        <dbReference type="SAM" id="MobiDB-lite"/>
    </source>
</evidence>
<dbReference type="InterPro" id="IPR036271">
    <property type="entry name" value="Tet_transcr_reg_TetR-rel_C_sf"/>
</dbReference>
<evidence type="ECO:0000313" key="3">
    <source>
        <dbReference type="EMBL" id="RFA27147.1"/>
    </source>
</evidence>
<feature type="compositionally biased region" description="Basic and acidic residues" evidence="1">
    <location>
        <begin position="46"/>
        <end position="60"/>
    </location>
</feature>
<dbReference type="Proteomes" id="UP000257080">
    <property type="component" value="Unassembled WGS sequence"/>
</dbReference>
<gene>
    <name evidence="3" type="ORF">B7R25_08810</name>
</gene>
<dbReference type="Gene3D" id="1.10.357.10">
    <property type="entry name" value="Tetracycline Repressor, domain 2"/>
    <property type="match status" value="1"/>
</dbReference>
<dbReference type="SUPFAM" id="SSF48498">
    <property type="entry name" value="Tetracyclin repressor-like, C-terminal domain"/>
    <property type="match status" value="1"/>
</dbReference>
<name>A0A3E0WDH9_9MICO</name>
<dbReference type="Pfam" id="PF14246">
    <property type="entry name" value="TetR_C_7"/>
    <property type="match status" value="1"/>
</dbReference>
<dbReference type="EMBL" id="NBXE01000020">
    <property type="protein sequence ID" value="RFA27147.1"/>
    <property type="molecule type" value="Genomic_DNA"/>
</dbReference>
<dbReference type="InterPro" id="IPR039536">
    <property type="entry name" value="TetR_C_Proteobacteria"/>
</dbReference>
<organism evidence="3 4">
    <name type="scientific">Subtercola boreus</name>
    <dbReference type="NCBI Taxonomy" id="120213"/>
    <lineage>
        <taxon>Bacteria</taxon>
        <taxon>Bacillati</taxon>
        <taxon>Actinomycetota</taxon>
        <taxon>Actinomycetes</taxon>
        <taxon>Micrococcales</taxon>
        <taxon>Microbacteriaceae</taxon>
        <taxon>Subtercola</taxon>
    </lineage>
</organism>
<protein>
    <recommendedName>
        <fullName evidence="2">Transcriptional regulator TetR C-terminal Proteobacteria type domain-containing protein</fullName>
    </recommendedName>
</protein>
<feature type="domain" description="Transcriptional regulator TetR C-terminal Proteobacteria type" evidence="2">
    <location>
        <begin position="45"/>
        <end position="131"/>
    </location>
</feature>
<comment type="caution">
    <text evidence="3">The sequence shown here is derived from an EMBL/GenBank/DDBJ whole genome shotgun (WGS) entry which is preliminary data.</text>
</comment>
<evidence type="ECO:0000313" key="4">
    <source>
        <dbReference type="Proteomes" id="UP000257080"/>
    </source>
</evidence>
<dbReference type="AlphaFoldDB" id="A0A3E0WDH9"/>
<feature type="region of interest" description="Disordered" evidence="1">
    <location>
        <begin position="1"/>
        <end position="60"/>
    </location>
</feature>
<evidence type="ECO:0000259" key="2">
    <source>
        <dbReference type="Pfam" id="PF14246"/>
    </source>
</evidence>
<proteinExistence type="predicted"/>
<accession>A0A3E0WDH9</accession>
<reference evidence="3 4" key="1">
    <citation type="submission" date="2017-04" db="EMBL/GenBank/DDBJ databases">
        <title>Comparative genome analysis of Subtercola boreus.</title>
        <authorList>
            <person name="Cho Y.-J."/>
            <person name="Cho A."/>
            <person name="Kim O.-S."/>
            <person name="Lee J.-I."/>
        </authorList>
    </citation>
    <scope>NUCLEOTIDE SEQUENCE [LARGE SCALE GENOMIC DNA]</scope>
    <source>
        <strain evidence="3 4">P28004</strain>
    </source>
</reference>